<protein>
    <submittedName>
        <fullName evidence="5">Uncharacterized protein</fullName>
    </submittedName>
</protein>
<feature type="compositionally biased region" description="Polar residues" evidence="4">
    <location>
        <begin position="342"/>
        <end position="361"/>
    </location>
</feature>
<dbReference type="GO" id="GO:0005737">
    <property type="term" value="C:cytoplasm"/>
    <property type="evidence" value="ECO:0007669"/>
    <property type="project" value="TreeGrafter"/>
</dbReference>
<evidence type="ECO:0000256" key="2">
    <source>
        <dbReference type="ARBA" id="ARBA00022679"/>
    </source>
</evidence>
<dbReference type="EMBL" id="BRXW01000257">
    <property type="protein sequence ID" value="GMI16595.1"/>
    <property type="molecule type" value="Genomic_DNA"/>
</dbReference>
<dbReference type="GO" id="GO:0030163">
    <property type="term" value="P:protein catabolic process"/>
    <property type="evidence" value="ECO:0007669"/>
    <property type="project" value="InterPro"/>
</dbReference>
<dbReference type="PANTHER" id="PTHR30098:SF2">
    <property type="entry name" value="LEUCYL_PHENYLALANYL-TRNA--PROTEIN TRANSFERASE"/>
    <property type="match status" value="1"/>
</dbReference>
<dbReference type="PANTHER" id="PTHR30098">
    <property type="entry name" value="LEUCYL/PHENYLALANYL-TRNA--PROTEIN TRANSFERASE"/>
    <property type="match status" value="1"/>
</dbReference>
<comment type="caution">
    <text evidence="5">The sequence shown here is derived from an EMBL/GenBank/DDBJ whole genome shotgun (WGS) entry which is preliminary data.</text>
</comment>
<dbReference type="SUPFAM" id="SSF55729">
    <property type="entry name" value="Acyl-CoA N-acyltransferases (Nat)"/>
    <property type="match status" value="1"/>
</dbReference>
<evidence type="ECO:0000256" key="3">
    <source>
        <dbReference type="ARBA" id="ARBA00023315"/>
    </source>
</evidence>
<organism evidence="5 6">
    <name type="scientific">Triparma laevis f. longispina</name>
    <dbReference type="NCBI Taxonomy" id="1714387"/>
    <lineage>
        <taxon>Eukaryota</taxon>
        <taxon>Sar</taxon>
        <taxon>Stramenopiles</taxon>
        <taxon>Ochrophyta</taxon>
        <taxon>Bolidophyceae</taxon>
        <taxon>Parmales</taxon>
        <taxon>Triparmaceae</taxon>
        <taxon>Triparma</taxon>
    </lineage>
</organism>
<feature type="compositionally biased region" description="Basic residues" evidence="4">
    <location>
        <begin position="19"/>
        <end position="32"/>
    </location>
</feature>
<reference evidence="6" key="1">
    <citation type="journal article" date="2023" name="Commun. Biol.">
        <title>Genome analysis of Parmales, the sister group of diatoms, reveals the evolutionary specialization of diatoms from phago-mixotrophs to photoautotrophs.</title>
        <authorList>
            <person name="Ban H."/>
            <person name="Sato S."/>
            <person name="Yoshikawa S."/>
            <person name="Yamada K."/>
            <person name="Nakamura Y."/>
            <person name="Ichinomiya M."/>
            <person name="Sato N."/>
            <person name="Blanc-Mathieu R."/>
            <person name="Endo H."/>
            <person name="Kuwata A."/>
            <person name="Ogata H."/>
        </authorList>
    </citation>
    <scope>NUCLEOTIDE SEQUENCE [LARGE SCALE GENOMIC DNA]</scope>
    <source>
        <strain evidence="6">NIES 3700</strain>
    </source>
</reference>
<dbReference type="InterPro" id="IPR004616">
    <property type="entry name" value="Leu/Phe-tRNA_Trfase"/>
</dbReference>
<keyword evidence="2" id="KW-0808">Transferase</keyword>
<dbReference type="InterPro" id="IPR042203">
    <property type="entry name" value="Leu/Phe-tRNA_Trfase_C"/>
</dbReference>
<keyword evidence="3" id="KW-0012">Acyltransferase</keyword>
<accession>A0A9W7KZ78</accession>
<evidence type="ECO:0000256" key="4">
    <source>
        <dbReference type="SAM" id="MobiDB-lite"/>
    </source>
</evidence>
<dbReference type="Gene3D" id="3.40.630.70">
    <property type="entry name" value="Leucyl/phenylalanyl-tRNA-protein transferase, C-terminal domain"/>
    <property type="match status" value="1"/>
</dbReference>
<keyword evidence="1" id="KW-0963">Cytoplasm</keyword>
<dbReference type="GO" id="GO:0008914">
    <property type="term" value="F:leucyl-tRNA--protein transferase activity"/>
    <property type="evidence" value="ECO:0007669"/>
    <property type="project" value="InterPro"/>
</dbReference>
<feature type="region of interest" description="Disordered" evidence="4">
    <location>
        <begin position="340"/>
        <end position="375"/>
    </location>
</feature>
<sequence>MSAFADLDEASKAAIVARQKNKQSKKKKKKKGAPNPAAAPTPAPLPPPPFAAERRTRLTQDEYFGASPGCLFRDPRLPPTPGALDFVMRALDGNDETAEMLGSCNYFQFTVPPSSPNDDALWDPEFYCRLCHAGFFVITADTGPGRSRQPLPELQPFYGVIHWNEFDSVPRVRKVLKKLTPSSSPSSSPPPSSYSLDHNKNPLKTWEQIDQYHLRINESNWLSRRYFDMMLSASNNSSLNFSLSCIDLKRGDEIVGGEVGFTVGTVYTSLSGYTNERSQEAVGFIQLTLLGCWLKQRNYSFWSLGHCYQPSLDYKRLLGQVIYTRSEFRALLRTQAGDVTAPASTSPNFHPLTSASSFSLDTDNEDKEKEDLQIK</sequence>
<name>A0A9W7KZ78_9STRA</name>
<keyword evidence="6" id="KW-1185">Reference proteome</keyword>
<feature type="compositionally biased region" description="Basic and acidic residues" evidence="4">
    <location>
        <begin position="366"/>
        <end position="375"/>
    </location>
</feature>
<feature type="region of interest" description="Disordered" evidence="4">
    <location>
        <begin position="1"/>
        <end position="51"/>
    </location>
</feature>
<proteinExistence type="predicted"/>
<feature type="compositionally biased region" description="Pro residues" evidence="4">
    <location>
        <begin position="37"/>
        <end position="50"/>
    </location>
</feature>
<evidence type="ECO:0000313" key="6">
    <source>
        <dbReference type="Proteomes" id="UP001165122"/>
    </source>
</evidence>
<dbReference type="AlphaFoldDB" id="A0A9W7KZ78"/>
<evidence type="ECO:0000256" key="1">
    <source>
        <dbReference type="ARBA" id="ARBA00022490"/>
    </source>
</evidence>
<evidence type="ECO:0000313" key="5">
    <source>
        <dbReference type="EMBL" id="GMI16595.1"/>
    </source>
</evidence>
<dbReference type="OrthoDB" id="2122564at2759"/>
<dbReference type="InterPro" id="IPR016181">
    <property type="entry name" value="Acyl_CoA_acyltransferase"/>
</dbReference>
<gene>
    <name evidence="5" type="ORF">TrLO_g15616</name>
</gene>
<dbReference type="Proteomes" id="UP001165122">
    <property type="component" value="Unassembled WGS sequence"/>
</dbReference>